<keyword evidence="2" id="KW-0012">Acyltransferase</keyword>
<dbReference type="RefSeq" id="WP_055091919.1">
    <property type="nucleotide sequence ID" value="NZ_JRLF01000004.1"/>
</dbReference>
<name>A0A0Q0WFM3_9FLAO</name>
<evidence type="ECO:0000313" key="4">
    <source>
        <dbReference type="EMBL" id="KQB43069.1"/>
    </source>
</evidence>
<sequence>MNIDLKNSSIRTATKADLPILAKFLQILVEAERPFDPTLKDGEIFYYDIEGLITDPATEIMVVEYDNEIIGSGYAQIRPGKPFEKHESFGYLGFMFVSSEFRGKGISGLLLNALQKWILSQGITEVRLQVYDENEAAVKAYEKAGFKKLLTTMRYDISE</sequence>
<protein>
    <submittedName>
        <fullName evidence="4">N-acetyltransferase GCN5</fullName>
    </submittedName>
</protein>
<dbReference type="InterPro" id="IPR050832">
    <property type="entry name" value="Bact_Acetyltransf"/>
</dbReference>
<evidence type="ECO:0000256" key="2">
    <source>
        <dbReference type="ARBA" id="ARBA00023315"/>
    </source>
</evidence>
<dbReference type="Gene3D" id="3.40.630.30">
    <property type="match status" value="1"/>
</dbReference>
<dbReference type="Proteomes" id="UP000050443">
    <property type="component" value="Unassembled WGS sequence"/>
</dbReference>
<dbReference type="PROSITE" id="PS51186">
    <property type="entry name" value="GNAT"/>
    <property type="match status" value="1"/>
</dbReference>
<dbReference type="OrthoDB" id="1450704at2"/>
<dbReference type="PANTHER" id="PTHR43877">
    <property type="entry name" value="AMINOALKYLPHOSPHONATE N-ACETYLTRANSFERASE-RELATED-RELATED"/>
    <property type="match status" value="1"/>
</dbReference>
<feature type="domain" description="N-acetyltransferase" evidence="3">
    <location>
        <begin position="8"/>
        <end position="159"/>
    </location>
</feature>
<evidence type="ECO:0000313" key="5">
    <source>
        <dbReference type="Proteomes" id="UP000050443"/>
    </source>
</evidence>
<comment type="caution">
    <text evidence="4">The sequence shown here is derived from an EMBL/GenBank/DDBJ whole genome shotgun (WGS) entry which is preliminary data.</text>
</comment>
<dbReference type="InterPro" id="IPR016181">
    <property type="entry name" value="Acyl_CoA_acyltransferase"/>
</dbReference>
<dbReference type="GO" id="GO:0016747">
    <property type="term" value="F:acyltransferase activity, transferring groups other than amino-acyl groups"/>
    <property type="evidence" value="ECO:0007669"/>
    <property type="project" value="InterPro"/>
</dbReference>
<dbReference type="EMBL" id="JRLF01000004">
    <property type="protein sequence ID" value="KQB43069.1"/>
    <property type="molecule type" value="Genomic_DNA"/>
</dbReference>
<evidence type="ECO:0000256" key="1">
    <source>
        <dbReference type="ARBA" id="ARBA00022679"/>
    </source>
</evidence>
<dbReference type="SUPFAM" id="SSF55729">
    <property type="entry name" value="Acyl-CoA N-acyltransferases (Nat)"/>
    <property type="match status" value="1"/>
</dbReference>
<keyword evidence="1 4" id="KW-0808">Transferase</keyword>
<gene>
    <name evidence="4" type="ORF">RC62_3237</name>
</gene>
<accession>A0A0Q0WFM3</accession>
<reference evidence="4 5" key="1">
    <citation type="submission" date="2014-09" db="EMBL/GenBank/DDBJ databases">
        <title>Genome sequence of Flavobacterium aquidurense RC62.</title>
        <authorList>
            <person name="Kim J.F."/>
            <person name="Kwak M.-J."/>
        </authorList>
    </citation>
    <scope>NUCLEOTIDE SEQUENCE [LARGE SCALE GENOMIC DNA]</scope>
    <source>
        <strain evidence="4 5">RC62</strain>
    </source>
</reference>
<organism evidence="4 5">
    <name type="scientific">Flavobacterium aquidurense</name>
    <dbReference type="NCBI Taxonomy" id="362413"/>
    <lineage>
        <taxon>Bacteria</taxon>
        <taxon>Pseudomonadati</taxon>
        <taxon>Bacteroidota</taxon>
        <taxon>Flavobacteriia</taxon>
        <taxon>Flavobacteriales</taxon>
        <taxon>Flavobacteriaceae</taxon>
        <taxon>Flavobacterium</taxon>
    </lineage>
</organism>
<dbReference type="AlphaFoldDB" id="A0A0Q0WFM3"/>
<dbReference type="STRING" id="362413.RC62_3237"/>
<dbReference type="CDD" id="cd04301">
    <property type="entry name" value="NAT_SF"/>
    <property type="match status" value="1"/>
</dbReference>
<dbReference type="InterPro" id="IPR000182">
    <property type="entry name" value="GNAT_dom"/>
</dbReference>
<evidence type="ECO:0000259" key="3">
    <source>
        <dbReference type="PROSITE" id="PS51186"/>
    </source>
</evidence>
<dbReference type="PATRIC" id="fig|362413.3.peg.3160"/>
<dbReference type="Pfam" id="PF00583">
    <property type="entry name" value="Acetyltransf_1"/>
    <property type="match status" value="1"/>
</dbReference>
<proteinExistence type="predicted"/>